<evidence type="ECO:0000256" key="2">
    <source>
        <dbReference type="ARBA" id="ARBA00022679"/>
    </source>
</evidence>
<name>A0A448TCC7_SERFO</name>
<proteinExistence type="inferred from homology"/>
<evidence type="ECO:0000313" key="5">
    <source>
        <dbReference type="EMBL" id="VEI77574.1"/>
    </source>
</evidence>
<evidence type="ECO:0000256" key="1">
    <source>
        <dbReference type="ARBA" id="ARBA00010164"/>
    </source>
</evidence>
<keyword evidence="2 5" id="KW-0808">Transferase</keyword>
<dbReference type="EMBL" id="LR134492">
    <property type="protein sequence ID" value="VEI77574.1"/>
    <property type="molecule type" value="Genomic_DNA"/>
</dbReference>
<dbReference type="InterPro" id="IPR052028">
    <property type="entry name" value="HipA_Ser/Thr_kinase"/>
</dbReference>
<comment type="similarity">
    <text evidence="1">Belongs to the HipA Ser/Thr kinase family.</text>
</comment>
<accession>A0A448TCC7</accession>
<dbReference type="Pfam" id="PF07804">
    <property type="entry name" value="HipA_C"/>
    <property type="match status" value="1"/>
</dbReference>
<gene>
    <name evidence="5" type="primary">hipA_2</name>
    <name evidence="5" type="ORF">NCTC13193_05897</name>
</gene>
<evidence type="ECO:0000256" key="3">
    <source>
        <dbReference type="ARBA" id="ARBA00022777"/>
    </source>
</evidence>
<dbReference type="Proteomes" id="UP000270487">
    <property type="component" value="Chromosome"/>
</dbReference>
<keyword evidence="3 5" id="KW-0418">Kinase</keyword>
<protein>
    <submittedName>
        <fullName evidence="5">Serine/threonine-protein kinase HipA</fullName>
        <ecNumber evidence="5">2.7.11.1</ecNumber>
    </submittedName>
</protein>
<dbReference type="PANTHER" id="PTHR37419:SF1">
    <property type="entry name" value="SERINE_THREONINE-PROTEIN KINASE TOXIN HIPA"/>
    <property type="match status" value="1"/>
</dbReference>
<sequence length="160" mass="17700">MEYLLGSVTAEKDRYNFMKAQVLFWLLAATDGHAKNFSVFIEADGRFRLTPLYDILSVYPVFGGRGLHPKDAKLAMGLKGSKGKKYAIEQIFPRHFFQTAKTVGFERAAMEGILTEMAGSVDTVIERVTQQLPAGFPPAISNAILKGLKARSARLTVGWD</sequence>
<dbReference type="EC" id="2.7.11.1" evidence="5"/>
<dbReference type="GO" id="GO:0005829">
    <property type="term" value="C:cytosol"/>
    <property type="evidence" value="ECO:0007669"/>
    <property type="project" value="TreeGrafter"/>
</dbReference>
<dbReference type="PANTHER" id="PTHR37419">
    <property type="entry name" value="SERINE/THREONINE-PROTEIN KINASE TOXIN HIPA"/>
    <property type="match status" value="1"/>
</dbReference>
<organism evidence="5 6">
    <name type="scientific">Serratia fonticola</name>
    <dbReference type="NCBI Taxonomy" id="47917"/>
    <lineage>
        <taxon>Bacteria</taxon>
        <taxon>Pseudomonadati</taxon>
        <taxon>Pseudomonadota</taxon>
        <taxon>Gammaproteobacteria</taxon>
        <taxon>Enterobacterales</taxon>
        <taxon>Yersiniaceae</taxon>
        <taxon>Serratia</taxon>
    </lineage>
</organism>
<reference evidence="5 6" key="1">
    <citation type="submission" date="2018-12" db="EMBL/GenBank/DDBJ databases">
        <authorList>
            <consortium name="Pathogen Informatics"/>
        </authorList>
    </citation>
    <scope>NUCLEOTIDE SEQUENCE [LARGE SCALE GENOMIC DNA]</scope>
    <source>
        <strain evidence="5 6">NCTC13193</strain>
    </source>
</reference>
<feature type="domain" description="HipA-like C-terminal" evidence="4">
    <location>
        <begin position="10"/>
        <end position="123"/>
    </location>
</feature>
<dbReference type="InterPro" id="IPR012893">
    <property type="entry name" value="HipA-like_C"/>
</dbReference>
<evidence type="ECO:0000313" key="6">
    <source>
        <dbReference type="Proteomes" id="UP000270487"/>
    </source>
</evidence>
<dbReference type="GO" id="GO:0004674">
    <property type="term" value="F:protein serine/threonine kinase activity"/>
    <property type="evidence" value="ECO:0007669"/>
    <property type="project" value="UniProtKB-EC"/>
</dbReference>
<evidence type="ECO:0000259" key="4">
    <source>
        <dbReference type="Pfam" id="PF07804"/>
    </source>
</evidence>
<dbReference type="AlphaFoldDB" id="A0A448TCC7"/>